<evidence type="ECO:0000256" key="1">
    <source>
        <dbReference type="ARBA" id="ARBA00023098"/>
    </source>
</evidence>
<evidence type="ECO:0000313" key="3">
    <source>
        <dbReference type="EMBL" id="KEZ77180.1"/>
    </source>
</evidence>
<dbReference type="Proteomes" id="UP000028302">
    <property type="component" value="Unassembled WGS sequence"/>
</dbReference>
<feature type="domain" description="PNPLA" evidence="2">
    <location>
        <begin position="42"/>
        <end position="249"/>
    </location>
</feature>
<sequence length="363" mass="38984">MFHAMTDSARYLTLKAGPAARAALAESPLTPERIGALAGAAGGPKWLAIAAFYRALFTDWFATRDTPLPIVGSSIGAWAGAAACHPTDPGGALDALIDAYIGQRYSMKPDAAEITTTLAGILDTVLTPDVRTGVLTNPRYRLHAMTVRSRWSTATDRRALLAAGSVAAGIANAASRRWLGAFFERVVFARDGDTMVYANDGIASRTVALTEHNLRDAVFASGNVPLIMQAVQNPAGAPAGLYRDGGITDYHIDQPLLAPGTSAPIVLMPHFDTKLVPGWLDKRLGWRAPRHADHVLLVGPGPAMTERLVDGAVPERRDFYRYAGDDAARERVWRQAIDAGRFMRDAFFDLAASGRLVDHVESL</sequence>
<dbReference type="InterPro" id="IPR002641">
    <property type="entry name" value="PNPLA_dom"/>
</dbReference>
<evidence type="ECO:0000259" key="2">
    <source>
        <dbReference type="Pfam" id="PF01734"/>
    </source>
</evidence>
<dbReference type="eggNOG" id="COG1752">
    <property type="taxonomic scope" value="Bacteria"/>
</dbReference>
<name>A0A084IKE6_SALHC</name>
<keyword evidence="1" id="KW-0443">Lipid metabolism</keyword>
<dbReference type="STRING" id="1304275.C41B8_11343"/>
<dbReference type="SUPFAM" id="SSF52151">
    <property type="entry name" value="FabD/lysophospholipase-like"/>
    <property type="match status" value="1"/>
</dbReference>
<dbReference type="InterPro" id="IPR016035">
    <property type="entry name" value="Acyl_Trfase/lysoPLipase"/>
</dbReference>
<proteinExistence type="predicted"/>
<organism evidence="3 4">
    <name type="scientific">Salinisphaera hydrothermalis (strain C41B8)</name>
    <dbReference type="NCBI Taxonomy" id="1304275"/>
    <lineage>
        <taxon>Bacteria</taxon>
        <taxon>Pseudomonadati</taxon>
        <taxon>Pseudomonadota</taxon>
        <taxon>Gammaproteobacteria</taxon>
        <taxon>Salinisphaerales</taxon>
        <taxon>Salinisphaeraceae</taxon>
        <taxon>Salinisphaera</taxon>
    </lineage>
</organism>
<keyword evidence="4" id="KW-1185">Reference proteome</keyword>
<dbReference type="AlphaFoldDB" id="A0A084IKE6"/>
<comment type="caution">
    <text evidence="3">The sequence shown here is derived from an EMBL/GenBank/DDBJ whole genome shotgun (WGS) entry which is preliminary data.</text>
</comment>
<dbReference type="Pfam" id="PF01734">
    <property type="entry name" value="Patatin"/>
    <property type="match status" value="1"/>
</dbReference>
<reference evidence="3 4" key="1">
    <citation type="submission" date="2013-03" db="EMBL/GenBank/DDBJ databases">
        <title>Salinisphaera hydrothermalis C41B8 Genome Sequencing.</title>
        <authorList>
            <person name="Li C."/>
            <person name="Lai Q."/>
            <person name="Shao Z."/>
        </authorList>
    </citation>
    <scope>NUCLEOTIDE SEQUENCE [LARGE SCALE GENOMIC DNA]</scope>
    <source>
        <strain evidence="3 4">C41B8</strain>
    </source>
</reference>
<dbReference type="GO" id="GO:0006629">
    <property type="term" value="P:lipid metabolic process"/>
    <property type="evidence" value="ECO:0007669"/>
    <property type="project" value="UniProtKB-KW"/>
</dbReference>
<accession>A0A084IKE6</accession>
<protein>
    <recommendedName>
        <fullName evidence="2">PNPLA domain-containing protein</fullName>
    </recommendedName>
</protein>
<evidence type="ECO:0000313" key="4">
    <source>
        <dbReference type="Proteomes" id="UP000028302"/>
    </source>
</evidence>
<gene>
    <name evidence="3" type="ORF">C41B8_11343</name>
</gene>
<dbReference type="EMBL" id="APNK01000016">
    <property type="protein sequence ID" value="KEZ77180.1"/>
    <property type="molecule type" value="Genomic_DNA"/>
</dbReference>